<accession>A0A1V9ZYZ0</accession>
<sequence length="571" mass="65563">MEQHDCREPIETIVAVLTPRKRKFYAIAGTIYLICSLGTSLWYINILQPSFANDLWWPNYNVTGHQAFLIDLVNQYLTTHSSGNLDLLGSSSIIQKTYSSIEPTTNIYSPYIHNIILGKLVAIEYAVTQVRQLSTYWCMRVNVQHCWVDFNKTFEMAHTAIRQQRCINHYKDNAAVYMEAILRNQPWQQYLKTWGGNGLRFNVAIQRALEESQQGRDFLAEMSISYNATSVTQEFTYWKRYNFTYFQLQWQNRWQPGITETIVVENALGMQQQYSLKMLNQVSGPWTSQHLFWMPLNDLFNAMILNRSFVRSGSRYFGTNNNGLKIIDLEAYHGVVGMNNSMFNLPSVFHNTIGPFVSVDSWNLPPLQSLVNAVNQFTNLLFDQIRQSPLLWQSFTEIPDTIIYPMPSQWQNKTYYGGDITCTAGSPTNYIQDQYNFSNDCAHRVPFGISLTKPKVLFALASRNSNAPAYMPCRLQSSSMCSNIINKATALANNLVFPTDSTMSIASDIQNLNISIIQYTSQPWQLLQQNLLTKSDEDWNFFGWGLLYDWARGIREVISFEGDISSIVAIS</sequence>
<evidence type="ECO:0000313" key="2">
    <source>
        <dbReference type="EMBL" id="OQS03224.1"/>
    </source>
</evidence>
<name>A0A1V9ZYZ0_9STRA</name>
<proteinExistence type="predicted"/>
<organism evidence="2 3">
    <name type="scientific">Thraustotheca clavata</name>
    <dbReference type="NCBI Taxonomy" id="74557"/>
    <lineage>
        <taxon>Eukaryota</taxon>
        <taxon>Sar</taxon>
        <taxon>Stramenopiles</taxon>
        <taxon>Oomycota</taxon>
        <taxon>Saprolegniomycetes</taxon>
        <taxon>Saprolegniales</taxon>
        <taxon>Achlyaceae</taxon>
        <taxon>Thraustotheca</taxon>
    </lineage>
</organism>
<dbReference type="AlphaFoldDB" id="A0A1V9ZYZ0"/>
<gene>
    <name evidence="2" type="ORF">THRCLA_04481</name>
</gene>
<keyword evidence="3" id="KW-1185">Reference proteome</keyword>
<evidence type="ECO:0000256" key="1">
    <source>
        <dbReference type="SAM" id="Phobius"/>
    </source>
</evidence>
<evidence type="ECO:0000313" key="3">
    <source>
        <dbReference type="Proteomes" id="UP000243217"/>
    </source>
</evidence>
<comment type="caution">
    <text evidence="2">The sequence shown here is derived from an EMBL/GenBank/DDBJ whole genome shotgun (WGS) entry which is preliminary data.</text>
</comment>
<feature type="transmembrane region" description="Helical" evidence="1">
    <location>
        <begin position="24"/>
        <end position="44"/>
    </location>
</feature>
<feature type="non-terminal residue" evidence="2">
    <location>
        <position position="571"/>
    </location>
</feature>
<keyword evidence="1" id="KW-1133">Transmembrane helix</keyword>
<dbReference type="EMBL" id="JNBS01000953">
    <property type="protein sequence ID" value="OQS03224.1"/>
    <property type="molecule type" value="Genomic_DNA"/>
</dbReference>
<reference evidence="2 3" key="1">
    <citation type="journal article" date="2014" name="Genome Biol. Evol.">
        <title>The secreted proteins of Achlya hypogyna and Thraustotheca clavata identify the ancestral oomycete secretome and reveal gene acquisitions by horizontal gene transfer.</title>
        <authorList>
            <person name="Misner I."/>
            <person name="Blouin N."/>
            <person name="Leonard G."/>
            <person name="Richards T.A."/>
            <person name="Lane C.E."/>
        </authorList>
    </citation>
    <scope>NUCLEOTIDE SEQUENCE [LARGE SCALE GENOMIC DNA]</scope>
    <source>
        <strain evidence="2 3">ATCC 34112</strain>
    </source>
</reference>
<protein>
    <submittedName>
        <fullName evidence="2">Uncharacterized protein</fullName>
    </submittedName>
</protein>
<keyword evidence="1" id="KW-0812">Transmembrane</keyword>
<keyword evidence="1" id="KW-0472">Membrane</keyword>
<dbReference type="Proteomes" id="UP000243217">
    <property type="component" value="Unassembled WGS sequence"/>
</dbReference>
<dbReference type="OrthoDB" id="73567at2759"/>